<dbReference type="SUPFAM" id="SSF48264">
    <property type="entry name" value="Cytochrome P450"/>
    <property type="match status" value="1"/>
</dbReference>
<evidence type="ECO:0000256" key="2">
    <source>
        <dbReference type="ARBA" id="ARBA00022617"/>
    </source>
</evidence>
<dbReference type="PANTHER" id="PTHR47950">
    <property type="entry name" value="CYTOCHROME P450, FAMILY 76, SUBFAMILY C, POLYPEPTIDE 5-RELATED"/>
    <property type="match status" value="1"/>
</dbReference>
<evidence type="ECO:0000256" key="4">
    <source>
        <dbReference type="ARBA" id="ARBA00023002"/>
    </source>
</evidence>
<evidence type="ECO:0000313" key="8">
    <source>
        <dbReference type="Proteomes" id="UP000222542"/>
    </source>
</evidence>
<organism evidence="7 8">
    <name type="scientific">Capsicum annuum</name>
    <name type="common">Capsicum pepper</name>
    <dbReference type="NCBI Taxonomy" id="4072"/>
    <lineage>
        <taxon>Eukaryota</taxon>
        <taxon>Viridiplantae</taxon>
        <taxon>Streptophyta</taxon>
        <taxon>Embryophyta</taxon>
        <taxon>Tracheophyta</taxon>
        <taxon>Spermatophyta</taxon>
        <taxon>Magnoliopsida</taxon>
        <taxon>eudicotyledons</taxon>
        <taxon>Gunneridae</taxon>
        <taxon>Pentapetalae</taxon>
        <taxon>asterids</taxon>
        <taxon>lamiids</taxon>
        <taxon>Solanales</taxon>
        <taxon>Solanaceae</taxon>
        <taxon>Solanoideae</taxon>
        <taxon>Capsiceae</taxon>
        <taxon>Capsicum</taxon>
    </lineage>
</organism>
<dbReference type="PANTHER" id="PTHR47950:SF36">
    <property type="entry name" value="CYTOCHROME P450 76A2-LIKE"/>
    <property type="match status" value="1"/>
</dbReference>
<name>A0A2G2YMN1_CAPAN</name>
<dbReference type="Proteomes" id="UP000222542">
    <property type="component" value="Unassembled WGS sequence"/>
</dbReference>
<evidence type="ECO:0000256" key="3">
    <source>
        <dbReference type="ARBA" id="ARBA00022723"/>
    </source>
</evidence>
<dbReference type="Gene3D" id="1.10.630.10">
    <property type="entry name" value="Cytochrome P450"/>
    <property type="match status" value="1"/>
</dbReference>
<accession>A0A2G2YMN1</accession>
<dbReference type="Pfam" id="PF00067">
    <property type="entry name" value="p450"/>
    <property type="match status" value="1"/>
</dbReference>
<evidence type="ECO:0000256" key="5">
    <source>
        <dbReference type="ARBA" id="ARBA00023004"/>
    </source>
</evidence>
<comment type="similarity">
    <text evidence="1">Belongs to the cytochrome P450 family.</text>
</comment>
<keyword evidence="5" id="KW-0408">Iron</keyword>
<protein>
    <submittedName>
        <fullName evidence="7">Uncharacterized protein</fullName>
    </submittedName>
</protein>
<dbReference type="InterPro" id="IPR001128">
    <property type="entry name" value="Cyt_P450"/>
</dbReference>
<comment type="caution">
    <text evidence="7">The sequence shown here is derived from an EMBL/GenBank/DDBJ whole genome shotgun (WGS) entry which is preliminary data.</text>
</comment>
<keyword evidence="6" id="KW-0503">Monooxygenase</keyword>
<keyword evidence="3" id="KW-0479">Metal-binding</keyword>
<evidence type="ECO:0000256" key="1">
    <source>
        <dbReference type="ARBA" id="ARBA00010617"/>
    </source>
</evidence>
<evidence type="ECO:0000256" key="6">
    <source>
        <dbReference type="ARBA" id="ARBA00023033"/>
    </source>
</evidence>
<dbReference type="GO" id="GO:0016705">
    <property type="term" value="F:oxidoreductase activity, acting on paired donors, with incorporation or reduction of molecular oxygen"/>
    <property type="evidence" value="ECO:0007669"/>
    <property type="project" value="InterPro"/>
</dbReference>
<dbReference type="GO" id="GO:0005506">
    <property type="term" value="F:iron ion binding"/>
    <property type="evidence" value="ECO:0007669"/>
    <property type="project" value="InterPro"/>
</dbReference>
<dbReference type="STRING" id="4072.A0A2G2YMN1"/>
<dbReference type="EMBL" id="AYRZ02000010">
    <property type="protein sequence ID" value="PHT71029.1"/>
    <property type="molecule type" value="Genomic_DNA"/>
</dbReference>
<sequence length="168" mass="19181">MFLVGSEMTSSSVEWALTELLRHPEAMDKVKIEISIVGPNRKSEESDIDSFPYMQALIKESLHLHPPAPFLIPRETIHHTKFMVYDIPKGTQFLVNSWAIGRDPECWDDPISFLPERFLGSKVDVKGQHYELNSVCCWKKDMRCLAFRPSHDVFCSGIVASRIRMGAS</sequence>
<reference evidence="7 8" key="2">
    <citation type="journal article" date="2017" name="Genome Biol.">
        <title>New reference genome sequences of hot pepper reveal the massive evolution of plant disease-resistance genes by retroduplication.</title>
        <authorList>
            <person name="Kim S."/>
            <person name="Park J."/>
            <person name="Yeom S.I."/>
            <person name="Kim Y.M."/>
            <person name="Seo E."/>
            <person name="Kim K.T."/>
            <person name="Kim M.S."/>
            <person name="Lee J.M."/>
            <person name="Cheong K."/>
            <person name="Shin H.S."/>
            <person name="Kim S.B."/>
            <person name="Han K."/>
            <person name="Lee J."/>
            <person name="Park M."/>
            <person name="Lee H.A."/>
            <person name="Lee H.Y."/>
            <person name="Lee Y."/>
            <person name="Oh S."/>
            <person name="Lee J.H."/>
            <person name="Choi E."/>
            <person name="Choi E."/>
            <person name="Lee S.E."/>
            <person name="Jeon J."/>
            <person name="Kim H."/>
            <person name="Choi G."/>
            <person name="Song H."/>
            <person name="Lee J."/>
            <person name="Lee S.C."/>
            <person name="Kwon J.K."/>
            <person name="Lee H.Y."/>
            <person name="Koo N."/>
            <person name="Hong Y."/>
            <person name="Kim R.W."/>
            <person name="Kang W.H."/>
            <person name="Huh J.H."/>
            <person name="Kang B.C."/>
            <person name="Yang T.J."/>
            <person name="Lee Y.H."/>
            <person name="Bennetzen J.L."/>
            <person name="Choi D."/>
        </authorList>
    </citation>
    <scope>NUCLEOTIDE SEQUENCE [LARGE SCALE GENOMIC DNA]</scope>
    <source>
        <strain evidence="8">cv. CM334</strain>
    </source>
</reference>
<dbReference type="InterPro" id="IPR036396">
    <property type="entry name" value="Cyt_P450_sf"/>
</dbReference>
<gene>
    <name evidence="7" type="ORF">T459_26133</name>
</gene>
<proteinExistence type="inferred from homology"/>
<evidence type="ECO:0000313" key="7">
    <source>
        <dbReference type="EMBL" id="PHT71029.1"/>
    </source>
</evidence>
<dbReference type="Gramene" id="PHT71029">
    <property type="protein sequence ID" value="PHT71029"/>
    <property type="gene ID" value="T459_26133"/>
</dbReference>
<dbReference type="GO" id="GO:0020037">
    <property type="term" value="F:heme binding"/>
    <property type="evidence" value="ECO:0007669"/>
    <property type="project" value="InterPro"/>
</dbReference>
<dbReference type="InterPro" id="IPR002401">
    <property type="entry name" value="Cyt_P450_E_grp-I"/>
</dbReference>
<dbReference type="GO" id="GO:0004497">
    <property type="term" value="F:monooxygenase activity"/>
    <property type="evidence" value="ECO:0007669"/>
    <property type="project" value="UniProtKB-KW"/>
</dbReference>
<keyword evidence="8" id="KW-1185">Reference proteome</keyword>
<dbReference type="AlphaFoldDB" id="A0A2G2YMN1"/>
<keyword evidence="2" id="KW-0349">Heme</keyword>
<dbReference type="PRINTS" id="PR00463">
    <property type="entry name" value="EP450I"/>
</dbReference>
<dbReference type="OMA" id="SKNILEW"/>
<keyword evidence="4" id="KW-0560">Oxidoreductase</keyword>
<reference evidence="7 8" key="1">
    <citation type="journal article" date="2014" name="Nat. Genet.">
        <title>Genome sequence of the hot pepper provides insights into the evolution of pungency in Capsicum species.</title>
        <authorList>
            <person name="Kim S."/>
            <person name="Park M."/>
            <person name="Yeom S.I."/>
            <person name="Kim Y.M."/>
            <person name="Lee J.M."/>
            <person name="Lee H.A."/>
            <person name="Seo E."/>
            <person name="Choi J."/>
            <person name="Cheong K."/>
            <person name="Kim K.T."/>
            <person name="Jung K."/>
            <person name="Lee G.W."/>
            <person name="Oh S.K."/>
            <person name="Bae C."/>
            <person name="Kim S.B."/>
            <person name="Lee H.Y."/>
            <person name="Kim S.Y."/>
            <person name="Kim M.S."/>
            <person name="Kang B.C."/>
            <person name="Jo Y.D."/>
            <person name="Yang H.B."/>
            <person name="Jeong H.J."/>
            <person name="Kang W.H."/>
            <person name="Kwon J.K."/>
            <person name="Shin C."/>
            <person name="Lim J.Y."/>
            <person name="Park J.H."/>
            <person name="Huh J.H."/>
            <person name="Kim J.S."/>
            <person name="Kim B.D."/>
            <person name="Cohen O."/>
            <person name="Paran I."/>
            <person name="Suh M.C."/>
            <person name="Lee S.B."/>
            <person name="Kim Y.K."/>
            <person name="Shin Y."/>
            <person name="Noh S.J."/>
            <person name="Park J."/>
            <person name="Seo Y.S."/>
            <person name="Kwon S.Y."/>
            <person name="Kim H.A."/>
            <person name="Park J.M."/>
            <person name="Kim H.J."/>
            <person name="Choi S.B."/>
            <person name="Bosland P.W."/>
            <person name="Reeves G."/>
            <person name="Jo S.H."/>
            <person name="Lee B.W."/>
            <person name="Cho H.T."/>
            <person name="Choi H.S."/>
            <person name="Lee M.S."/>
            <person name="Yu Y."/>
            <person name="Do Choi Y."/>
            <person name="Park B.S."/>
            <person name="van Deynze A."/>
            <person name="Ashrafi H."/>
            <person name="Hill T."/>
            <person name="Kim W.T."/>
            <person name="Pai H.S."/>
            <person name="Ahn H.K."/>
            <person name="Yeam I."/>
            <person name="Giovannoni J.J."/>
            <person name="Rose J.K."/>
            <person name="Sorensen I."/>
            <person name="Lee S.J."/>
            <person name="Kim R.W."/>
            <person name="Choi I.Y."/>
            <person name="Choi B.S."/>
            <person name="Lim J.S."/>
            <person name="Lee Y.H."/>
            <person name="Choi D."/>
        </authorList>
    </citation>
    <scope>NUCLEOTIDE SEQUENCE [LARGE SCALE GENOMIC DNA]</scope>
    <source>
        <strain evidence="8">cv. CM334</strain>
    </source>
</reference>